<dbReference type="GO" id="GO:0005506">
    <property type="term" value="F:iron ion binding"/>
    <property type="evidence" value="ECO:0007669"/>
    <property type="project" value="UniProtKB-ARBA"/>
</dbReference>
<organism evidence="1 2">
    <name type="scientific">Paraburkholderia caribensis MBA4</name>
    <dbReference type="NCBI Taxonomy" id="1323664"/>
    <lineage>
        <taxon>Bacteria</taxon>
        <taxon>Pseudomonadati</taxon>
        <taxon>Pseudomonadota</taxon>
        <taxon>Betaproteobacteria</taxon>
        <taxon>Burkholderiales</taxon>
        <taxon>Burkholderiaceae</taxon>
        <taxon>Paraburkholderia</taxon>
    </lineage>
</organism>
<dbReference type="GeneID" id="69972202"/>
<dbReference type="KEGG" id="bcai:K788_00002425"/>
<dbReference type="PANTHER" id="PTHR20883:SF46">
    <property type="entry name" value="PHYTANOYL-COA HYDROXYLASE"/>
    <property type="match status" value="1"/>
</dbReference>
<dbReference type="PANTHER" id="PTHR20883">
    <property type="entry name" value="PHYTANOYL-COA DIOXYGENASE DOMAIN CONTAINING 1"/>
    <property type="match status" value="1"/>
</dbReference>
<reference evidence="1 2" key="1">
    <citation type="journal article" date="2014" name="Genome Announc.">
        <title>Draft Genome Sequence of the Haloacid-Degrading Burkholderia caribensis Strain MBA4.</title>
        <authorList>
            <person name="Pan Y."/>
            <person name="Kong K.F."/>
            <person name="Tsang J.S."/>
        </authorList>
    </citation>
    <scope>NUCLEOTIDE SEQUENCE [LARGE SCALE GENOMIC DNA]</scope>
    <source>
        <strain evidence="1 2">MBA4</strain>
    </source>
</reference>
<dbReference type="Gene3D" id="2.60.120.620">
    <property type="entry name" value="q2cbj1_9rhob like domain"/>
    <property type="match status" value="1"/>
</dbReference>
<dbReference type="SUPFAM" id="SSF51197">
    <property type="entry name" value="Clavaminate synthase-like"/>
    <property type="match status" value="1"/>
</dbReference>
<dbReference type="RefSeq" id="WP_051454026.1">
    <property type="nucleotide sequence ID" value="NZ_CP012747.1"/>
</dbReference>
<name>A0A0P0RIB4_9BURK</name>
<evidence type="ECO:0000313" key="2">
    <source>
        <dbReference type="Proteomes" id="UP000019146"/>
    </source>
</evidence>
<evidence type="ECO:0000313" key="1">
    <source>
        <dbReference type="EMBL" id="ALL68491.1"/>
    </source>
</evidence>
<dbReference type="EMBL" id="CP012747">
    <property type="protein sequence ID" value="ALL68491.1"/>
    <property type="molecule type" value="Genomic_DNA"/>
</dbReference>
<sequence>MSDIGIDREQELDAPLVTKFIESGWVLAKGFFSPSETADLQRFTDEVIATPESVGGMMVYGEQSLVDPDVRLIQRIEDICRHHEGFDAVARQGRLLTAVEELAGARAVLFKDKINLKMAGGAGFEAHQDQQAGWGRYAQFFLSALVCVDAASVENGCLQFANGVRCTGLIGDEWTPLAGGLLEQLDFVPVETEPGDVVFFDSYAPHQSASNLTNNQRRLIYLTYNLESAGDWRAAYFDAKRASFPPDIERKPGSEYRFRV</sequence>
<dbReference type="AlphaFoldDB" id="A0A0P0RIB4"/>
<dbReference type="GO" id="GO:0016706">
    <property type="term" value="F:2-oxoglutarate-dependent dioxygenase activity"/>
    <property type="evidence" value="ECO:0007669"/>
    <property type="project" value="UniProtKB-ARBA"/>
</dbReference>
<proteinExistence type="predicted"/>
<dbReference type="Proteomes" id="UP000019146">
    <property type="component" value="Chromosome 2"/>
</dbReference>
<dbReference type="Pfam" id="PF05721">
    <property type="entry name" value="PhyH"/>
    <property type="match status" value="1"/>
</dbReference>
<dbReference type="InterPro" id="IPR008775">
    <property type="entry name" value="Phytyl_CoA_dOase-like"/>
</dbReference>
<gene>
    <name evidence="1" type="ORF">K788_00002425</name>
</gene>
<protein>
    <submittedName>
        <fullName evidence="1">Protein involved in biosynthesis of mitomycin antibiotics/polyketide fumonisin</fullName>
    </submittedName>
</protein>
<accession>A0A0P0RIB4</accession>